<name>A0A1Y1S6A1_9MICR</name>
<evidence type="ECO:0000256" key="10">
    <source>
        <dbReference type="ARBA" id="ARBA00022989"/>
    </source>
</evidence>
<dbReference type="OrthoDB" id="292747at2759"/>
<dbReference type="EC" id="2.4.1.109" evidence="4 14"/>
<dbReference type="InterPro" id="IPR016093">
    <property type="entry name" value="MIR_motif"/>
</dbReference>
<feature type="transmembrane region" description="Helical" evidence="14">
    <location>
        <begin position="633"/>
        <end position="651"/>
    </location>
</feature>
<dbReference type="Proteomes" id="UP000192639">
    <property type="component" value="Unassembled WGS sequence"/>
</dbReference>
<dbReference type="PROSITE" id="PS50919">
    <property type="entry name" value="MIR"/>
    <property type="match status" value="1"/>
</dbReference>
<keyword evidence="11 14" id="KW-0472">Membrane</keyword>
<evidence type="ECO:0000256" key="11">
    <source>
        <dbReference type="ARBA" id="ARBA00023136"/>
    </source>
</evidence>
<feature type="transmembrane region" description="Helical" evidence="14">
    <location>
        <begin position="224"/>
        <end position="247"/>
    </location>
</feature>
<dbReference type="GO" id="GO:0004169">
    <property type="term" value="F:dolichyl-phosphate-mannose-protein mannosyltransferase activity"/>
    <property type="evidence" value="ECO:0007669"/>
    <property type="project" value="UniProtKB-UniRule"/>
</dbReference>
<evidence type="ECO:0000256" key="14">
    <source>
        <dbReference type="RuleBase" id="RU367007"/>
    </source>
</evidence>
<comment type="similarity">
    <text evidence="3 14">Belongs to the glycosyltransferase 39 family.</text>
</comment>
<keyword evidence="6 14" id="KW-0808">Transferase</keyword>
<evidence type="ECO:0000256" key="2">
    <source>
        <dbReference type="ARBA" id="ARBA00004922"/>
    </source>
</evidence>
<organism evidence="16 17">
    <name type="scientific">Enterospora canceri</name>
    <dbReference type="NCBI Taxonomy" id="1081671"/>
    <lineage>
        <taxon>Eukaryota</taxon>
        <taxon>Fungi</taxon>
        <taxon>Fungi incertae sedis</taxon>
        <taxon>Microsporidia</taxon>
        <taxon>Enterocytozoonidae</taxon>
        <taxon>Enterospora</taxon>
    </lineage>
</organism>
<keyword evidence="5 14" id="KW-0328">Glycosyltransferase</keyword>
<evidence type="ECO:0000259" key="15">
    <source>
        <dbReference type="PROSITE" id="PS50919"/>
    </source>
</evidence>
<keyword evidence="10 14" id="KW-1133">Transmembrane helix</keyword>
<comment type="subcellular location">
    <subcellularLocation>
        <location evidence="1 14">Endoplasmic reticulum membrane</location>
        <topology evidence="1 14">Multi-pass membrane protein</topology>
    </subcellularLocation>
</comment>
<evidence type="ECO:0000256" key="1">
    <source>
        <dbReference type="ARBA" id="ARBA00004477"/>
    </source>
</evidence>
<dbReference type="UniPathway" id="UPA00378"/>
<evidence type="ECO:0000313" key="17">
    <source>
        <dbReference type="Proteomes" id="UP000192639"/>
    </source>
</evidence>
<dbReference type="Gene3D" id="2.80.10.50">
    <property type="match status" value="1"/>
</dbReference>
<evidence type="ECO:0000256" key="13">
    <source>
        <dbReference type="ARBA" id="ARBA00045102"/>
    </source>
</evidence>
<dbReference type="SMART" id="SM00472">
    <property type="entry name" value="MIR"/>
    <property type="match status" value="3"/>
</dbReference>
<reference evidence="16 17" key="1">
    <citation type="journal article" date="2017" name="Environ. Microbiol.">
        <title>Decay of the glycolytic pathway and adaptation to intranuclear parasitism within Enterocytozoonidae microsporidia.</title>
        <authorList>
            <person name="Wiredu Boakye D."/>
            <person name="Jaroenlak P."/>
            <person name="Prachumwat A."/>
            <person name="Williams T.A."/>
            <person name="Bateman K.S."/>
            <person name="Itsathitphaisarn O."/>
            <person name="Sritunyalucksana K."/>
            <person name="Paszkiewicz K.H."/>
            <person name="Moore K.A."/>
            <person name="Stentiford G.D."/>
            <person name="Williams B.A."/>
        </authorList>
    </citation>
    <scope>NUCLEOTIDE SEQUENCE [LARGE SCALE GENOMIC DNA]</scope>
    <source>
        <strain evidence="16 17">GB1</strain>
    </source>
</reference>
<dbReference type="InterPro" id="IPR032421">
    <property type="entry name" value="PMT_4TMC"/>
</dbReference>
<comment type="pathway">
    <text evidence="2 14">Protein modification; protein glycosylation.</text>
</comment>
<evidence type="ECO:0000256" key="5">
    <source>
        <dbReference type="ARBA" id="ARBA00022676"/>
    </source>
</evidence>
<evidence type="ECO:0000313" key="16">
    <source>
        <dbReference type="EMBL" id="ORD93941.1"/>
    </source>
</evidence>
<dbReference type="Pfam" id="PF16192">
    <property type="entry name" value="PMT_4TMC"/>
    <property type="match status" value="1"/>
</dbReference>
<evidence type="ECO:0000256" key="7">
    <source>
        <dbReference type="ARBA" id="ARBA00022692"/>
    </source>
</evidence>
<dbReference type="InterPro" id="IPR036300">
    <property type="entry name" value="MIR_dom_sf"/>
</dbReference>
<keyword evidence="8" id="KW-0677">Repeat</keyword>
<keyword evidence="7 14" id="KW-0812">Transmembrane</keyword>
<keyword evidence="17" id="KW-1185">Reference proteome</keyword>
<comment type="catalytic activity">
    <reaction evidence="12 14">
        <text>a di-trans,poly-cis-dolichyl beta-D-mannosyl phosphate + L-threonyl-[protein] = 3-O-(alpha-D-mannosyl)-L-threonyl-[protein] + a di-trans,poly-cis-dolichyl phosphate + H(+)</text>
        <dbReference type="Rhea" id="RHEA:53396"/>
        <dbReference type="Rhea" id="RHEA-COMP:11060"/>
        <dbReference type="Rhea" id="RHEA-COMP:13547"/>
        <dbReference type="Rhea" id="RHEA-COMP:19498"/>
        <dbReference type="Rhea" id="RHEA-COMP:19501"/>
        <dbReference type="ChEBI" id="CHEBI:15378"/>
        <dbReference type="ChEBI" id="CHEBI:30013"/>
        <dbReference type="ChEBI" id="CHEBI:57683"/>
        <dbReference type="ChEBI" id="CHEBI:58211"/>
        <dbReference type="ChEBI" id="CHEBI:137323"/>
        <dbReference type="EC" id="2.4.1.109"/>
    </reaction>
</comment>
<evidence type="ECO:0000256" key="3">
    <source>
        <dbReference type="ARBA" id="ARBA00007222"/>
    </source>
</evidence>
<protein>
    <recommendedName>
        <fullName evidence="4 14">Dolichyl-phosphate-mannose--protein mannosyltransferase</fullName>
        <ecNumber evidence="4 14">2.4.1.109</ecNumber>
    </recommendedName>
</protein>
<dbReference type="InterPro" id="IPR027005">
    <property type="entry name" value="PMT-like"/>
</dbReference>
<dbReference type="SUPFAM" id="SSF82109">
    <property type="entry name" value="MIR domain"/>
    <property type="match status" value="1"/>
</dbReference>
<feature type="transmembrane region" description="Helical" evidence="14">
    <location>
        <begin position="535"/>
        <end position="558"/>
    </location>
</feature>
<dbReference type="PANTHER" id="PTHR10050:SF46">
    <property type="entry name" value="PROTEIN O-MANNOSYL-TRANSFERASE 2"/>
    <property type="match status" value="1"/>
</dbReference>
<keyword evidence="9 14" id="KW-0256">Endoplasmic reticulum</keyword>
<feature type="transmembrane region" description="Helical" evidence="14">
    <location>
        <begin position="604"/>
        <end position="621"/>
    </location>
</feature>
<comment type="catalytic activity">
    <reaction evidence="13 14">
        <text>a di-trans,poly-cis-dolichyl beta-D-mannosyl phosphate + L-seryl-[protein] = 3-O-(alpha-D-mannosyl)-L-seryl-[protein] + a di-trans,poly-cis-dolichyl phosphate + H(+)</text>
        <dbReference type="Rhea" id="RHEA:17377"/>
        <dbReference type="Rhea" id="RHEA-COMP:9863"/>
        <dbReference type="Rhea" id="RHEA-COMP:13546"/>
        <dbReference type="Rhea" id="RHEA-COMP:19498"/>
        <dbReference type="Rhea" id="RHEA-COMP:19501"/>
        <dbReference type="ChEBI" id="CHEBI:15378"/>
        <dbReference type="ChEBI" id="CHEBI:29999"/>
        <dbReference type="ChEBI" id="CHEBI:57683"/>
        <dbReference type="ChEBI" id="CHEBI:58211"/>
        <dbReference type="ChEBI" id="CHEBI:137321"/>
        <dbReference type="EC" id="2.4.1.109"/>
    </reaction>
</comment>
<evidence type="ECO:0000256" key="6">
    <source>
        <dbReference type="ARBA" id="ARBA00022679"/>
    </source>
</evidence>
<accession>A0A1Y1S6A1</accession>
<dbReference type="CDD" id="cd23276">
    <property type="entry name" value="beta-trefoil_MIR_PMT"/>
    <property type="match status" value="1"/>
</dbReference>
<gene>
    <name evidence="16" type="primary">PMT1</name>
    <name evidence="16" type="ORF">ECANGB1_1342</name>
</gene>
<dbReference type="Pfam" id="PF02366">
    <property type="entry name" value="PMT"/>
    <property type="match status" value="1"/>
</dbReference>
<comment type="function">
    <text evidence="14">Transfers mannose from Dol-P-mannose to Ser or Thr residues on proteins.</text>
</comment>
<dbReference type="EMBL" id="LWDP01000038">
    <property type="protein sequence ID" value="ORD93941.1"/>
    <property type="molecule type" value="Genomic_DNA"/>
</dbReference>
<dbReference type="VEuPathDB" id="MicrosporidiaDB:ECANGB1_1342"/>
<feature type="domain" description="MIR" evidence="15">
    <location>
        <begin position="403"/>
        <end position="456"/>
    </location>
</feature>
<comment type="caution">
    <text evidence="16">The sequence shown here is derived from an EMBL/GenBank/DDBJ whole genome shotgun (WGS) entry which is preliminary data.</text>
</comment>
<dbReference type="GO" id="GO:0005789">
    <property type="term" value="C:endoplasmic reticulum membrane"/>
    <property type="evidence" value="ECO:0007669"/>
    <property type="project" value="UniProtKB-SubCell"/>
</dbReference>
<dbReference type="AlphaFoldDB" id="A0A1Y1S6A1"/>
<evidence type="ECO:0000256" key="8">
    <source>
        <dbReference type="ARBA" id="ARBA00022737"/>
    </source>
</evidence>
<evidence type="ECO:0000256" key="4">
    <source>
        <dbReference type="ARBA" id="ARBA00012839"/>
    </source>
</evidence>
<sequence length="669" mass="77532">MLLLLKNKELILIFMVSYIVKTYCISRGNAPIWDESHFGKFAYKYLAGLFYFDVHPPLGKMITAFAGWLSNQHEANYDYEKYSEYPVNYDYALNRSLHAAVGSVVPVFGYLILRLFGLCKSKSLMGSMLFIFDTGMTMICKIIVLDSHMLAFTALTSYLMCRYHFSTTLEQRNRLLPVIGLSLGCTISIKWIGCLTTVFLGAYIASQLLVIFYTKSLRLFFKQLALCSLFLIALPFAIYFGLFLIHFRICSETTADSASFSKEFNFRLKKNPYESSYKYVTFGRQITIKFPGGYLHSHPHTYPDHLNETNMPKEEYAKHLQVTVYKPRDENNVFFMQQIGEAPVVSFVKFGDEIALLHNETKAYVSIEGAAAFTTKDLRVTAYKGKVTENCIFVVEKEEGTGTGNIEAMSPFRLRHKATGKYLRDSLEELPSWGYSQNEVVASESNQNSNVLVEENHHSEPDGNELLQFKKRSFIWDFLEMQKQMFVVNQGLTTSRELEPHLIESMPHQWFVLTKGVRLVGWDNTYRYYLLMNPALLYSTSVSIIYTLFKHIISFLKFKRAQFEGRAKMTMHHYANKELFSLYFLIGGFLFHYAPCFLVDRVMYLHHYFPAYFFLILNLIINIRKWRHFNHFVLLIIGFYIAYSPLCYGISHTNGLAKLKLLPGWNFID</sequence>
<feature type="transmembrane region" description="Helical" evidence="14">
    <location>
        <begin position="179"/>
        <end position="212"/>
    </location>
</feature>
<feature type="transmembrane region" description="Helical" evidence="14">
    <location>
        <begin position="97"/>
        <end position="117"/>
    </location>
</feature>
<evidence type="ECO:0000256" key="9">
    <source>
        <dbReference type="ARBA" id="ARBA00022824"/>
    </source>
</evidence>
<dbReference type="PANTHER" id="PTHR10050">
    <property type="entry name" value="DOLICHYL-PHOSPHATE-MANNOSE--PROTEIN MANNOSYLTRANSFERASE"/>
    <property type="match status" value="1"/>
</dbReference>
<dbReference type="InterPro" id="IPR003342">
    <property type="entry name" value="ArnT-like_N"/>
</dbReference>
<feature type="transmembrane region" description="Helical" evidence="14">
    <location>
        <begin position="579"/>
        <end position="598"/>
    </location>
</feature>
<proteinExistence type="inferred from homology"/>
<evidence type="ECO:0000256" key="12">
    <source>
        <dbReference type="ARBA" id="ARBA00045085"/>
    </source>
</evidence>
<dbReference type="Pfam" id="PF02815">
    <property type="entry name" value="MIR"/>
    <property type="match status" value="1"/>
</dbReference>